<dbReference type="GO" id="GO:0044038">
    <property type="term" value="P:cell wall macromolecule biosynthetic process"/>
    <property type="evidence" value="ECO:0007669"/>
    <property type="project" value="TreeGrafter"/>
</dbReference>
<dbReference type="GO" id="GO:0046872">
    <property type="term" value="F:metal ion binding"/>
    <property type="evidence" value="ECO:0007669"/>
    <property type="project" value="UniProtKB-KW"/>
</dbReference>
<protein>
    <submittedName>
        <fullName evidence="9">Glycosyl transferase</fullName>
    </submittedName>
</protein>
<gene>
    <name evidence="9" type="ORF">CQZ99_10640</name>
</gene>
<keyword evidence="2" id="KW-1003">Cell membrane</keyword>
<accession>A0A2S9ETP4</accession>
<keyword evidence="5 8" id="KW-1133">Transmembrane helix</keyword>
<dbReference type="GO" id="GO:0016780">
    <property type="term" value="F:phosphotransferase activity, for other substituted phosphate groups"/>
    <property type="evidence" value="ECO:0007669"/>
    <property type="project" value="InterPro"/>
</dbReference>
<dbReference type="CDD" id="cd06854">
    <property type="entry name" value="GT_WbpL_WbcO_like"/>
    <property type="match status" value="1"/>
</dbReference>
<evidence type="ECO:0000256" key="3">
    <source>
        <dbReference type="ARBA" id="ARBA00022679"/>
    </source>
</evidence>
<feature type="transmembrane region" description="Helical" evidence="8">
    <location>
        <begin position="70"/>
        <end position="89"/>
    </location>
</feature>
<keyword evidence="10" id="KW-1185">Reference proteome</keyword>
<evidence type="ECO:0000313" key="9">
    <source>
        <dbReference type="EMBL" id="PRC19235.1"/>
    </source>
</evidence>
<dbReference type="GO" id="GO:0005886">
    <property type="term" value="C:plasma membrane"/>
    <property type="evidence" value="ECO:0007669"/>
    <property type="project" value="UniProtKB-SubCell"/>
</dbReference>
<feature type="binding site" evidence="7">
    <location>
        <position position="150"/>
    </location>
    <ligand>
        <name>Mg(2+)</name>
        <dbReference type="ChEBI" id="CHEBI:18420"/>
    </ligand>
</feature>
<keyword evidence="4 8" id="KW-0812">Transmembrane</keyword>
<dbReference type="PANTHER" id="PTHR22926:SF3">
    <property type="entry name" value="UNDECAPRENYL-PHOSPHATE ALPHA-N-ACETYLGLUCOSAMINYL 1-PHOSPHATE TRANSFERASE"/>
    <property type="match status" value="1"/>
</dbReference>
<comment type="cofactor">
    <cofactor evidence="7">
        <name>Mg(2+)</name>
        <dbReference type="ChEBI" id="CHEBI:18420"/>
    </cofactor>
</comment>
<feature type="transmembrane region" description="Helical" evidence="8">
    <location>
        <begin position="132"/>
        <end position="151"/>
    </location>
</feature>
<keyword evidence="6 8" id="KW-0472">Membrane</keyword>
<name>A0A2S9ETP4_9PSED</name>
<feature type="binding site" evidence="7">
    <location>
        <position position="210"/>
    </location>
    <ligand>
        <name>Mg(2+)</name>
        <dbReference type="ChEBI" id="CHEBI:18420"/>
    </ligand>
</feature>
<keyword evidence="3 9" id="KW-0808">Transferase</keyword>
<evidence type="ECO:0000256" key="4">
    <source>
        <dbReference type="ARBA" id="ARBA00022692"/>
    </source>
</evidence>
<evidence type="ECO:0000313" key="10">
    <source>
        <dbReference type="Proteomes" id="UP000238045"/>
    </source>
</evidence>
<comment type="subcellular location">
    <subcellularLocation>
        <location evidence="1">Cell membrane</location>
        <topology evidence="1">Multi-pass membrane protein</topology>
    </subcellularLocation>
</comment>
<feature type="transmembrane region" description="Helical" evidence="8">
    <location>
        <begin position="304"/>
        <end position="327"/>
    </location>
</feature>
<feature type="transmembrane region" description="Helical" evidence="8">
    <location>
        <begin position="238"/>
        <end position="258"/>
    </location>
</feature>
<evidence type="ECO:0000256" key="6">
    <source>
        <dbReference type="ARBA" id="ARBA00023136"/>
    </source>
</evidence>
<organism evidence="9 10">
    <name type="scientific">Pseudomonas poae</name>
    <dbReference type="NCBI Taxonomy" id="200451"/>
    <lineage>
        <taxon>Bacteria</taxon>
        <taxon>Pseudomonadati</taxon>
        <taxon>Pseudomonadota</taxon>
        <taxon>Gammaproteobacteria</taxon>
        <taxon>Pseudomonadales</taxon>
        <taxon>Pseudomonadaceae</taxon>
        <taxon>Pseudomonas</taxon>
    </lineage>
</organism>
<feature type="transmembrane region" description="Helical" evidence="8">
    <location>
        <begin position="6"/>
        <end position="25"/>
    </location>
</feature>
<dbReference type="Proteomes" id="UP000238045">
    <property type="component" value="Unassembled WGS sequence"/>
</dbReference>
<evidence type="ECO:0000256" key="8">
    <source>
        <dbReference type="SAM" id="Phobius"/>
    </source>
</evidence>
<comment type="caution">
    <text evidence="9">The sequence shown here is derived from an EMBL/GenBank/DDBJ whole genome shotgun (WGS) entry which is preliminary data.</text>
</comment>
<sequence length="339" mass="36938">MIYSALVLVFFTSLLLTASLRKYALSRSMIDVPNERSSHSNPTPRGGGVSIVITVMLSFVGLYFSQTIDFPTFISLFLAGGLVAVIGFMDDHGHIAARWRLLGHFLAAAIVLFWTGGLPAIDFFGLLVDLQYAGYVFALFYLVWMLNLYNFMDGIDGLASVEAICACLGMCVVYQVGGHTSLIPMSLLFAVAVAGFMYWNFPAAKIFMGDAGSGFIGIVLAAISLQAAQVSADLLWCWLILLGVFVVDATVTLFRRLLRGARVYEAHRSHAYQYASRRVGRHAPVTLAVGLINVFWLLPLAVCVAYSLLSGAMALVIAYAPLIFLAVRFRAGQSEEQCV</sequence>
<dbReference type="Pfam" id="PF00953">
    <property type="entry name" value="Glycos_transf_4"/>
    <property type="match status" value="1"/>
</dbReference>
<dbReference type="PANTHER" id="PTHR22926">
    <property type="entry name" value="PHOSPHO-N-ACETYLMURAMOYL-PENTAPEPTIDE-TRANSFERASE"/>
    <property type="match status" value="1"/>
</dbReference>
<dbReference type="GO" id="GO:0009103">
    <property type="term" value="P:lipopolysaccharide biosynthetic process"/>
    <property type="evidence" value="ECO:0007669"/>
    <property type="project" value="TreeGrafter"/>
</dbReference>
<dbReference type="GO" id="GO:0071555">
    <property type="term" value="P:cell wall organization"/>
    <property type="evidence" value="ECO:0007669"/>
    <property type="project" value="TreeGrafter"/>
</dbReference>
<evidence type="ECO:0000256" key="2">
    <source>
        <dbReference type="ARBA" id="ARBA00022475"/>
    </source>
</evidence>
<feature type="transmembrane region" description="Helical" evidence="8">
    <location>
        <begin position="279"/>
        <end position="298"/>
    </location>
</feature>
<feature type="transmembrane region" description="Helical" evidence="8">
    <location>
        <begin position="182"/>
        <end position="201"/>
    </location>
</feature>
<feature type="transmembrane region" description="Helical" evidence="8">
    <location>
        <begin position="101"/>
        <end position="126"/>
    </location>
</feature>
<proteinExistence type="predicted"/>
<dbReference type="AlphaFoldDB" id="A0A2S9ETP4"/>
<feature type="transmembrane region" description="Helical" evidence="8">
    <location>
        <begin position="46"/>
        <end position="64"/>
    </location>
</feature>
<evidence type="ECO:0000256" key="7">
    <source>
        <dbReference type="PIRSR" id="PIRSR600715-1"/>
    </source>
</evidence>
<dbReference type="InterPro" id="IPR000715">
    <property type="entry name" value="Glycosyl_transferase_4"/>
</dbReference>
<dbReference type="RefSeq" id="WP_105696652.1">
    <property type="nucleotide sequence ID" value="NZ_CP159260.1"/>
</dbReference>
<keyword evidence="7" id="KW-0479">Metal-binding</keyword>
<reference evidence="9 10" key="1">
    <citation type="submission" date="2017-09" db="EMBL/GenBank/DDBJ databases">
        <title>Genomic, metabolic, and phenotypic characteristics of bacterial isolates from the natural microbiome of the model nematode Caenorhabditis elegans.</title>
        <authorList>
            <person name="Zimmermann J."/>
            <person name="Obeng N."/>
            <person name="Yang W."/>
            <person name="Obeng O."/>
            <person name="Kissoyan K."/>
            <person name="Pees B."/>
            <person name="Dirksen P."/>
            <person name="Hoppner M."/>
            <person name="Franke A."/>
            <person name="Rosenstiel P."/>
            <person name="Leippe M."/>
            <person name="Dierking K."/>
            <person name="Kaleta C."/>
            <person name="Schulenburg H."/>
        </authorList>
    </citation>
    <scope>NUCLEOTIDE SEQUENCE [LARGE SCALE GENOMIC DNA]</scope>
    <source>
        <strain evidence="9 10">MYb117</strain>
    </source>
</reference>
<evidence type="ECO:0000256" key="1">
    <source>
        <dbReference type="ARBA" id="ARBA00004651"/>
    </source>
</evidence>
<keyword evidence="7" id="KW-0460">Magnesium</keyword>
<feature type="transmembrane region" description="Helical" evidence="8">
    <location>
        <begin position="213"/>
        <end position="232"/>
    </location>
</feature>
<evidence type="ECO:0000256" key="5">
    <source>
        <dbReference type="ARBA" id="ARBA00022989"/>
    </source>
</evidence>
<feature type="transmembrane region" description="Helical" evidence="8">
    <location>
        <begin position="158"/>
        <end position="176"/>
    </location>
</feature>
<dbReference type="EMBL" id="PCQL01000009">
    <property type="protein sequence ID" value="PRC19235.1"/>
    <property type="molecule type" value="Genomic_DNA"/>
</dbReference>